<sequence>MKRLSNHALLFVGAGLYLALGGVAGFATVNAVLLLWLGIDRFRHDRSRLAVIVIAICALILVVQQFGLLIVLLLVSLGIYYLKARPTHAGGPVDRRHRFALNMRLDKQSWVLKSMSCWHAFGEVRMDLSMAMPEERETTIVLQGIVGDVDLIVPEDYGLEVEASVLMGQIGWDQQREGGFFHKTRWRSPDYDLKDQKLKLQLFYLVGNIRIRPI</sequence>
<dbReference type="NCBIfam" id="NF040535">
    <property type="entry name" value="LiaF_C_term"/>
    <property type="match status" value="1"/>
</dbReference>
<comment type="caution">
    <text evidence="3">The sequence shown here is derived from an EMBL/GenBank/DDBJ whole genome shotgun (WGS) entry which is preliminary data.</text>
</comment>
<evidence type="ECO:0000256" key="1">
    <source>
        <dbReference type="SAM" id="Phobius"/>
    </source>
</evidence>
<dbReference type="Proteomes" id="UP000553776">
    <property type="component" value="Unassembled WGS sequence"/>
</dbReference>
<evidence type="ECO:0000259" key="2">
    <source>
        <dbReference type="Pfam" id="PF09922"/>
    </source>
</evidence>
<keyword evidence="1" id="KW-0472">Membrane</keyword>
<evidence type="ECO:0000313" key="3">
    <source>
        <dbReference type="EMBL" id="MBB6693387.1"/>
    </source>
</evidence>
<protein>
    <submittedName>
        <fullName evidence="3">Cell wall-active antibiotics response protein</fullName>
    </submittedName>
</protein>
<dbReference type="EMBL" id="JACJVR010000072">
    <property type="protein sequence ID" value="MBB6693387.1"/>
    <property type="molecule type" value="Genomic_DNA"/>
</dbReference>
<gene>
    <name evidence="3" type="ORF">H7B90_18520</name>
</gene>
<dbReference type="AlphaFoldDB" id="A0A841TXU8"/>
<keyword evidence="4" id="KW-1185">Reference proteome</keyword>
<feature type="domain" description="Cell wall-active antibiotics response LiaF-like C-terminal" evidence="2">
    <location>
        <begin position="103"/>
        <end position="211"/>
    </location>
</feature>
<dbReference type="RefSeq" id="WP_185137370.1">
    <property type="nucleotide sequence ID" value="NZ_BORM01000049.1"/>
</dbReference>
<accession>A0A841TXU8</accession>
<dbReference type="InterPro" id="IPR047793">
    <property type="entry name" value="LiaF_C"/>
</dbReference>
<keyword evidence="1" id="KW-0812">Transmembrane</keyword>
<evidence type="ECO:0000313" key="4">
    <source>
        <dbReference type="Proteomes" id="UP000553776"/>
    </source>
</evidence>
<dbReference type="Pfam" id="PF09922">
    <property type="entry name" value="LiaF-like_C"/>
    <property type="match status" value="1"/>
</dbReference>
<dbReference type="InterPro" id="IPR024425">
    <property type="entry name" value="LiaF-like_C"/>
</dbReference>
<name>A0A841TXU8_9BACL</name>
<feature type="transmembrane region" description="Helical" evidence="1">
    <location>
        <begin position="12"/>
        <end position="37"/>
    </location>
</feature>
<reference evidence="3 4" key="1">
    <citation type="submission" date="2020-08" db="EMBL/GenBank/DDBJ databases">
        <title>Cohnella phylogeny.</title>
        <authorList>
            <person name="Dunlap C."/>
        </authorList>
    </citation>
    <scope>NUCLEOTIDE SEQUENCE [LARGE SCALE GENOMIC DNA]</scope>
    <source>
        <strain evidence="3 4">DSM 25239</strain>
    </source>
</reference>
<keyword evidence="1" id="KW-1133">Transmembrane helix</keyword>
<proteinExistence type="predicted"/>
<organism evidence="3 4">
    <name type="scientific">Cohnella xylanilytica</name>
    <dbReference type="NCBI Taxonomy" id="557555"/>
    <lineage>
        <taxon>Bacteria</taxon>
        <taxon>Bacillati</taxon>
        <taxon>Bacillota</taxon>
        <taxon>Bacilli</taxon>
        <taxon>Bacillales</taxon>
        <taxon>Paenibacillaceae</taxon>
        <taxon>Cohnella</taxon>
    </lineage>
</organism>
<feature type="transmembrane region" description="Helical" evidence="1">
    <location>
        <begin position="49"/>
        <end position="82"/>
    </location>
</feature>